<evidence type="ECO:0000259" key="2">
    <source>
        <dbReference type="Pfam" id="PF22740"/>
    </source>
</evidence>
<sequence length="141" mass="15265">MHSPDIRIIPFGYAYGRAPEADITLDLRGTADGSCASLRHLTGEAAAVRRAVRRSRGMKRLLRAAFRTVRAYQNASHEAAAPLVIAIGCADGQQVSVAAAHLLARRLRRRGMTVDASPRDVAPMRHRTQNSGAQRLQPASS</sequence>
<accession>A0A1E7KZI8</accession>
<evidence type="ECO:0000313" key="3">
    <source>
        <dbReference type="EMBL" id="OEV09346.1"/>
    </source>
</evidence>
<name>A0A1E7KZI8_9ACTN</name>
<dbReference type="EMBL" id="LJGW01000377">
    <property type="protein sequence ID" value="OEV09346.1"/>
    <property type="molecule type" value="Genomic_DNA"/>
</dbReference>
<dbReference type="InterPro" id="IPR053931">
    <property type="entry name" value="RapZ_C"/>
</dbReference>
<dbReference type="AlphaFoldDB" id="A0A1E7KZI8"/>
<dbReference type="PATRIC" id="fig|518642.10.peg.4863"/>
<dbReference type="Pfam" id="PF22740">
    <property type="entry name" value="PapZ_C"/>
    <property type="match status" value="1"/>
</dbReference>
<dbReference type="RefSeq" id="WP_171908768.1">
    <property type="nucleotide sequence ID" value="NZ_LJGW01000377.1"/>
</dbReference>
<dbReference type="Proteomes" id="UP000176005">
    <property type="component" value="Unassembled WGS sequence"/>
</dbReference>
<dbReference type="PANTHER" id="PTHR30448">
    <property type="entry name" value="RNASE ADAPTER PROTEIN RAPZ"/>
    <property type="match status" value="1"/>
</dbReference>
<organism evidence="3 4">
    <name type="scientific">Streptomyces nanshensis</name>
    <dbReference type="NCBI Taxonomy" id="518642"/>
    <lineage>
        <taxon>Bacteria</taxon>
        <taxon>Bacillati</taxon>
        <taxon>Actinomycetota</taxon>
        <taxon>Actinomycetes</taxon>
        <taxon>Kitasatosporales</taxon>
        <taxon>Streptomycetaceae</taxon>
        <taxon>Streptomyces</taxon>
    </lineage>
</organism>
<reference evidence="3 4" key="1">
    <citation type="journal article" date="2016" name="Front. Microbiol.">
        <title>Comparative Genomics Analysis of Streptomyces Species Reveals Their Adaptation to the Marine Environment and Their Diversity at the Genomic Level.</title>
        <authorList>
            <person name="Tian X."/>
            <person name="Zhang Z."/>
            <person name="Yang T."/>
            <person name="Chen M."/>
            <person name="Li J."/>
            <person name="Chen F."/>
            <person name="Yang J."/>
            <person name="Li W."/>
            <person name="Zhang B."/>
            <person name="Zhang Z."/>
            <person name="Wu J."/>
            <person name="Zhang C."/>
            <person name="Long L."/>
            <person name="Xiao J."/>
        </authorList>
    </citation>
    <scope>NUCLEOTIDE SEQUENCE [LARGE SCALE GENOMIC DNA]</scope>
    <source>
        <strain evidence="3 4">SCSIO 10429</strain>
    </source>
</reference>
<protein>
    <recommendedName>
        <fullName evidence="2">RapZ C-terminal domain-containing protein</fullName>
    </recommendedName>
</protein>
<gene>
    <name evidence="3" type="ORF">AN218_23015</name>
</gene>
<dbReference type="GO" id="GO:0005524">
    <property type="term" value="F:ATP binding"/>
    <property type="evidence" value="ECO:0007669"/>
    <property type="project" value="InterPro"/>
</dbReference>
<comment type="caution">
    <text evidence="3">The sequence shown here is derived from an EMBL/GenBank/DDBJ whole genome shotgun (WGS) entry which is preliminary data.</text>
</comment>
<proteinExistence type="predicted"/>
<feature type="region of interest" description="Disordered" evidence="1">
    <location>
        <begin position="114"/>
        <end position="141"/>
    </location>
</feature>
<feature type="domain" description="RapZ C-terminal" evidence="2">
    <location>
        <begin position="6"/>
        <end position="121"/>
    </location>
</feature>
<dbReference type="InterPro" id="IPR005337">
    <property type="entry name" value="RapZ-like"/>
</dbReference>
<evidence type="ECO:0000313" key="4">
    <source>
        <dbReference type="Proteomes" id="UP000176005"/>
    </source>
</evidence>
<feature type="compositionally biased region" description="Polar residues" evidence="1">
    <location>
        <begin position="129"/>
        <end position="141"/>
    </location>
</feature>
<keyword evidence="4" id="KW-1185">Reference proteome</keyword>
<evidence type="ECO:0000256" key="1">
    <source>
        <dbReference type="SAM" id="MobiDB-lite"/>
    </source>
</evidence>
<dbReference type="PANTHER" id="PTHR30448:SF0">
    <property type="entry name" value="RNASE ADAPTER PROTEIN RAPZ"/>
    <property type="match status" value="1"/>
</dbReference>